<accession>A0AAN9FYI7</accession>
<keyword evidence="2" id="KW-1185">Reference proteome</keyword>
<evidence type="ECO:0000313" key="2">
    <source>
        <dbReference type="Proteomes" id="UP001372338"/>
    </source>
</evidence>
<sequence>MDQNQKFGTYKELIRSKTKSLELIRSHHGFNFSITSLSLWLHFQTMKLLTILWHCILRASKILAEMRSTFGTSNSLLLCINSSPDAPIKHEENPWASFISDASTSPDLGCFLNIEDISEVSWLLLTL</sequence>
<reference evidence="1 2" key="1">
    <citation type="submission" date="2024-01" db="EMBL/GenBank/DDBJ databases">
        <title>The genomes of 5 underutilized Papilionoideae crops provide insights into root nodulation and disease resistanc.</title>
        <authorList>
            <person name="Yuan L."/>
        </authorList>
    </citation>
    <scope>NUCLEOTIDE SEQUENCE [LARGE SCALE GENOMIC DNA]</scope>
    <source>
        <strain evidence="1">ZHUSHIDOU_FW_LH</strain>
        <tissue evidence="1">Leaf</tissue>
    </source>
</reference>
<proteinExistence type="predicted"/>
<dbReference type="Proteomes" id="UP001372338">
    <property type="component" value="Unassembled WGS sequence"/>
</dbReference>
<dbReference type="AlphaFoldDB" id="A0AAN9FYI7"/>
<organism evidence="1 2">
    <name type="scientific">Crotalaria pallida</name>
    <name type="common">Smooth rattlebox</name>
    <name type="synonym">Crotalaria striata</name>
    <dbReference type="NCBI Taxonomy" id="3830"/>
    <lineage>
        <taxon>Eukaryota</taxon>
        <taxon>Viridiplantae</taxon>
        <taxon>Streptophyta</taxon>
        <taxon>Embryophyta</taxon>
        <taxon>Tracheophyta</taxon>
        <taxon>Spermatophyta</taxon>
        <taxon>Magnoliopsida</taxon>
        <taxon>eudicotyledons</taxon>
        <taxon>Gunneridae</taxon>
        <taxon>Pentapetalae</taxon>
        <taxon>rosids</taxon>
        <taxon>fabids</taxon>
        <taxon>Fabales</taxon>
        <taxon>Fabaceae</taxon>
        <taxon>Papilionoideae</taxon>
        <taxon>50 kb inversion clade</taxon>
        <taxon>genistoids sensu lato</taxon>
        <taxon>core genistoids</taxon>
        <taxon>Crotalarieae</taxon>
        <taxon>Crotalaria</taxon>
    </lineage>
</organism>
<gene>
    <name evidence="1" type="ORF">RIF29_09946</name>
</gene>
<comment type="caution">
    <text evidence="1">The sequence shown here is derived from an EMBL/GenBank/DDBJ whole genome shotgun (WGS) entry which is preliminary data.</text>
</comment>
<dbReference type="EMBL" id="JAYWIO010000002">
    <property type="protein sequence ID" value="KAK7281715.1"/>
    <property type="molecule type" value="Genomic_DNA"/>
</dbReference>
<name>A0AAN9FYI7_CROPI</name>
<protein>
    <submittedName>
        <fullName evidence="1">Uncharacterized protein</fullName>
    </submittedName>
</protein>
<evidence type="ECO:0000313" key="1">
    <source>
        <dbReference type="EMBL" id="KAK7281715.1"/>
    </source>
</evidence>